<keyword evidence="2" id="KW-0443">Lipid metabolism</keyword>
<feature type="binding site" evidence="2">
    <location>
        <position position="85"/>
    </location>
    <ligand>
        <name>Mg(2+)</name>
        <dbReference type="ChEBI" id="CHEBI:18420"/>
        <label>2</label>
    </ligand>
</feature>
<dbReference type="Gene3D" id="1.20.120.1760">
    <property type="match status" value="1"/>
</dbReference>
<dbReference type="GO" id="GO:0000287">
    <property type="term" value="F:magnesium ion binding"/>
    <property type="evidence" value="ECO:0007669"/>
    <property type="project" value="UniProtKB-UniRule"/>
</dbReference>
<reference evidence="4 5" key="1">
    <citation type="submission" date="2013-07" db="EMBL/GenBank/DDBJ databases">
        <title>Genome of Archaeoglobus fulgidus.</title>
        <authorList>
            <person name="Fiebig A."/>
            <person name="Birkeland N.-K."/>
        </authorList>
    </citation>
    <scope>NUCLEOTIDE SEQUENCE [LARGE SCALE GENOMIC DNA]</scope>
    <source>
        <strain evidence="4 5">DSM 8774</strain>
    </source>
</reference>
<dbReference type="InterPro" id="IPR043130">
    <property type="entry name" value="CDP-OH_PTrfase_TM_dom"/>
</dbReference>
<comment type="cofactor">
    <cofactor evidence="2">
        <name>Mn(2+)</name>
        <dbReference type="ChEBI" id="CHEBI:29035"/>
    </cofactor>
    <cofactor evidence="2">
        <name>Mg(2+)</name>
        <dbReference type="ChEBI" id="CHEBI:18420"/>
    </cofactor>
    <text evidence="2">Binds 2 Mg(2+) or Mn(2+) ions per subunit.</text>
</comment>
<dbReference type="UniPathway" id="UPA00085"/>
<comment type="pathway">
    <text evidence="2">Lipid metabolism; phospholipid metabolism.</text>
</comment>
<dbReference type="PROSITE" id="PS00379">
    <property type="entry name" value="CDP_ALCOHOL_P_TRANSF"/>
    <property type="match status" value="1"/>
</dbReference>
<dbReference type="EC" id="2.7.8.39" evidence="2"/>
<feature type="binding site" evidence="2">
    <location>
        <position position="64"/>
    </location>
    <ligand>
        <name>Mg(2+)</name>
        <dbReference type="ChEBI" id="CHEBI:18420"/>
        <label>1</label>
    </ligand>
</feature>
<dbReference type="RefSeq" id="WP_048064451.1">
    <property type="nucleotide sequence ID" value="NZ_CP006577.1"/>
</dbReference>
<feature type="transmembrane region" description="Helical" evidence="2">
    <location>
        <begin position="29"/>
        <end position="46"/>
    </location>
</feature>
<comment type="function">
    <text evidence="2">Catalyzes the formation of archaetidylinositol phosphate (AIP) from CDP-archaeol (CDP-ArOH or CDP-2,3-bis-(O-phytanyl)-sn-glycerol) and 1L-myo-inositol 1-phosphate (IP or 1D-myo-inositol 3-phosphate). AIP is a precursor of archaetidyl-myo-inositol (AI), an ether-type inositol phospholipid ubiquitously distributed in archaea membranes and essential for glycolipid biosynthesis in archaea.</text>
</comment>
<evidence type="ECO:0000256" key="3">
    <source>
        <dbReference type="RuleBase" id="RU003750"/>
    </source>
</evidence>
<keyword evidence="2" id="KW-0472">Membrane</keyword>
<feature type="binding site" evidence="2">
    <location>
        <position position="67"/>
    </location>
    <ligand>
        <name>Mg(2+)</name>
        <dbReference type="ChEBI" id="CHEBI:18420"/>
        <label>1</label>
    </ligand>
</feature>
<feature type="transmembrane region" description="Helical" evidence="2">
    <location>
        <begin position="145"/>
        <end position="170"/>
    </location>
</feature>
<accession>A0A075WEB0</accession>
<keyword evidence="2" id="KW-0444">Lipid biosynthesis</keyword>
<keyword evidence="2" id="KW-1133">Transmembrane helix</keyword>
<keyword evidence="1 2" id="KW-0808">Transferase</keyword>
<dbReference type="HAMAP" id="MF_02242">
    <property type="entry name" value="AIP_synthase"/>
    <property type="match status" value="1"/>
</dbReference>
<keyword evidence="2" id="KW-1208">Phospholipid metabolism</keyword>
<dbReference type="GO" id="GO:0016780">
    <property type="term" value="F:phosphotransferase activity, for other substituted phosphate groups"/>
    <property type="evidence" value="ECO:0007669"/>
    <property type="project" value="UniProtKB-UniRule"/>
</dbReference>
<protein>
    <recommendedName>
        <fullName evidence="2">Archaetidylinositol phosphate synthase</fullName>
        <shortName evidence="2">AIP synthase</shortName>
        <ecNumber evidence="2">2.7.8.39</ecNumber>
    </recommendedName>
</protein>
<keyword evidence="2" id="KW-0812">Transmembrane</keyword>
<dbReference type="GeneID" id="24795488"/>
<dbReference type="EMBL" id="CP006577">
    <property type="protein sequence ID" value="AIG98745.1"/>
    <property type="molecule type" value="Genomic_DNA"/>
</dbReference>
<keyword evidence="2" id="KW-0479">Metal-binding</keyword>
<comment type="caution">
    <text evidence="2">Lacks conserved residue(s) required for the propagation of feature annotation.</text>
</comment>
<organism evidence="4 5">
    <name type="scientific">Archaeoglobus fulgidus DSM 8774</name>
    <dbReference type="NCBI Taxonomy" id="1344584"/>
    <lineage>
        <taxon>Archaea</taxon>
        <taxon>Methanobacteriati</taxon>
        <taxon>Methanobacteriota</taxon>
        <taxon>Archaeoglobi</taxon>
        <taxon>Archaeoglobales</taxon>
        <taxon>Archaeoglobaceae</taxon>
        <taxon>Archaeoglobus</taxon>
    </lineage>
</organism>
<keyword evidence="2" id="KW-0464">Manganese</keyword>
<dbReference type="AlphaFoldDB" id="A0A075WEB0"/>
<feature type="binding site" evidence="2">
    <location>
        <position position="89"/>
    </location>
    <ligand>
        <name>Mg(2+)</name>
        <dbReference type="ChEBI" id="CHEBI:18420"/>
        <label>2</label>
    </ligand>
</feature>
<feature type="transmembrane region" description="Helical" evidence="2">
    <location>
        <begin position="91"/>
        <end position="124"/>
    </location>
</feature>
<comment type="subcellular location">
    <subcellularLocation>
        <location evidence="2">Cell membrane</location>
        <topology evidence="2">Multi-pass membrane protein</topology>
    </subcellularLocation>
</comment>
<evidence type="ECO:0000256" key="2">
    <source>
        <dbReference type="HAMAP-Rule" id="MF_02242"/>
    </source>
</evidence>
<dbReference type="InterPro" id="IPR044270">
    <property type="entry name" value="AIP_synthase"/>
</dbReference>
<dbReference type="InterPro" id="IPR000462">
    <property type="entry name" value="CDP-OH_P_trans"/>
</dbReference>
<feature type="binding site" evidence="2">
    <location>
        <position position="85"/>
    </location>
    <ligand>
        <name>Mg(2+)</name>
        <dbReference type="ChEBI" id="CHEBI:18420"/>
        <label>1</label>
    </ligand>
</feature>
<comment type="catalytic activity">
    <reaction evidence="2">
        <text>CDP-2,3-bis-O-(phytanyl)-sn-glycerol + 1D-myo-inositol 3-phosphate = saturated 1-archaetidyl-1D-myo-inositol 3-phosphate + CMP + H(+)</text>
        <dbReference type="Rhea" id="RHEA:36823"/>
        <dbReference type="ChEBI" id="CHEBI:15378"/>
        <dbReference type="ChEBI" id="CHEBI:58401"/>
        <dbReference type="ChEBI" id="CHEBI:60377"/>
        <dbReference type="ChEBI" id="CHEBI:74004"/>
        <dbReference type="ChEBI" id="CHEBI:74006"/>
        <dbReference type="EC" id="2.7.8.39"/>
    </reaction>
</comment>
<keyword evidence="2" id="KW-1003">Cell membrane</keyword>
<dbReference type="GO" id="GO:0008654">
    <property type="term" value="P:phospholipid biosynthetic process"/>
    <property type="evidence" value="ECO:0007669"/>
    <property type="project" value="UniProtKB-UniRule"/>
</dbReference>
<dbReference type="GO" id="GO:0005886">
    <property type="term" value="C:plasma membrane"/>
    <property type="evidence" value="ECO:0007669"/>
    <property type="project" value="UniProtKB-SubCell"/>
</dbReference>
<evidence type="ECO:0000256" key="1">
    <source>
        <dbReference type="ARBA" id="ARBA00022679"/>
    </source>
</evidence>
<dbReference type="Pfam" id="PF01066">
    <property type="entry name" value="CDP-OH_P_transf"/>
    <property type="match status" value="1"/>
</dbReference>
<evidence type="ECO:0000313" key="5">
    <source>
        <dbReference type="Proteomes" id="UP000028501"/>
    </source>
</evidence>
<comment type="similarity">
    <text evidence="2 3">Belongs to the CDP-alcohol phosphatidyltransferase class-I family.</text>
</comment>
<dbReference type="KEGG" id="afg:AFULGI_00019950"/>
<evidence type="ECO:0000313" key="4">
    <source>
        <dbReference type="EMBL" id="AIG98745.1"/>
    </source>
</evidence>
<name>A0A075WEB0_ARCFL</name>
<feature type="active site" description="Proton acceptor" evidence="2">
    <location>
        <position position="89"/>
    </location>
</feature>
<proteinExistence type="inferred from homology"/>
<gene>
    <name evidence="4" type="ORF">AFULGI_00019950</name>
</gene>
<keyword evidence="2" id="KW-0460">Magnesium</keyword>
<dbReference type="HOGENOM" id="CLU_080384_1_2_2"/>
<feature type="binding site" evidence="2">
    <location>
        <position position="64"/>
    </location>
    <ligand>
        <name>Mg(2+)</name>
        <dbReference type="ChEBI" id="CHEBI:18420"/>
        <label>2</label>
    </ligand>
</feature>
<dbReference type="Proteomes" id="UP000028501">
    <property type="component" value="Chromosome"/>
</dbReference>
<sequence>MLSRIKPLTTELVSPVALRLSKLGVKPNHLTLAGLVFALISSYLIIEGRILHASIFVLLSSLCDLLDGALARKAELTTKFGGYLDSVTDRYVDVILFISLGIYGVDWVAIAMAMSGALLVSYTRARAETIIEKCDVGIAERSERLLILLLGMLTGYIYEAVLIIAVLSHITALHRVVYTYSRTKEGD</sequence>
<dbReference type="InterPro" id="IPR048254">
    <property type="entry name" value="CDP_ALCOHOL_P_TRANSF_CS"/>
</dbReference>